<sequence>MTEHRLGINPGFLTKHQLGLVGLEQSNSKKLLTEIDALPWVDRVWLKAEKQTIKIAYEASHHSIDELIAIVEKHGASIKDSWWSQTKLGWQRQTDENIKNNAKHEPHCCNKVPSGNKHR</sequence>
<evidence type="ECO:0000256" key="1">
    <source>
        <dbReference type="SAM" id="MobiDB-lite"/>
    </source>
</evidence>
<dbReference type="AlphaFoldDB" id="A0A0A0BIL0"/>
<evidence type="ECO:0000313" key="2">
    <source>
        <dbReference type="EMBL" id="KGM07700.1"/>
    </source>
</evidence>
<dbReference type="EMBL" id="JRQD01000001">
    <property type="protein sequence ID" value="KGM07700.1"/>
    <property type="molecule type" value="Genomic_DNA"/>
</dbReference>
<proteinExistence type="predicted"/>
<evidence type="ECO:0000313" key="3">
    <source>
        <dbReference type="Proteomes" id="UP000029999"/>
    </source>
</evidence>
<dbReference type="Proteomes" id="UP000029999">
    <property type="component" value="Unassembled WGS sequence"/>
</dbReference>
<name>A0A0A0BIL0_9GAMM</name>
<reference evidence="2 3" key="1">
    <citation type="submission" date="2014-09" db="EMBL/GenBank/DDBJ databases">
        <authorList>
            <person name="Grob C."/>
            <person name="Taubert M."/>
            <person name="Howat A.M."/>
            <person name="Burns O.J."/>
            <person name="Dixon J.L."/>
            <person name="Chen Y."/>
            <person name="Murrell J.C."/>
        </authorList>
    </citation>
    <scope>NUCLEOTIDE SEQUENCE [LARGE SCALE GENOMIC DNA]</scope>
    <source>
        <strain evidence="2">L4</strain>
    </source>
</reference>
<accession>A0A0A0BIL0</accession>
<feature type="compositionally biased region" description="Basic and acidic residues" evidence="1">
    <location>
        <begin position="94"/>
        <end position="108"/>
    </location>
</feature>
<dbReference type="RefSeq" id="WP_008290471.1">
    <property type="nucleotide sequence ID" value="NZ_JRQD01000001.1"/>
</dbReference>
<comment type="caution">
    <text evidence="2">The sequence shown here is derived from an EMBL/GenBank/DDBJ whole genome shotgun (WGS) entry which is preliminary data.</text>
</comment>
<protein>
    <recommendedName>
        <fullName evidence="4">HMA domain-containing protein</fullName>
    </recommendedName>
</protein>
<feature type="region of interest" description="Disordered" evidence="1">
    <location>
        <begin position="94"/>
        <end position="119"/>
    </location>
</feature>
<organism evidence="2 3">
    <name type="scientific">Methylophaga thiooxydans</name>
    <dbReference type="NCBI Taxonomy" id="392484"/>
    <lineage>
        <taxon>Bacteria</taxon>
        <taxon>Pseudomonadati</taxon>
        <taxon>Pseudomonadota</taxon>
        <taxon>Gammaproteobacteria</taxon>
        <taxon>Thiotrichales</taxon>
        <taxon>Piscirickettsiaceae</taxon>
        <taxon>Methylophaga</taxon>
    </lineage>
</organism>
<dbReference type="STRING" id="392484.LP43_0116"/>
<gene>
    <name evidence="2" type="ORF">LP43_0116</name>
</gene>
<evidence type="ECO:0008006" key="4">
    <source>
        <dbReference type="Google" id="ProtNLM"/>
    </source>
</evidence>